<dbReference type="CDD" id="cd00038">
    <property type="entry name" value="CAP_ED"/>
    <property type="match status" value="1"/>
</dbReference>
<name>A0ABW6A0F1_9BACT</name>
<comment type="caution">
    <text evidence="2">The sequence shown here is derived from an EMBL/GenBank/DDBJ whole genome shotgun (WGS) entry which is preliminary data.</text>
</comment>
<dbReference type="InterPro" id="IPR000595">
    <property type="entry name" value="cNMP-bd_dom"/>
</dbReference>
<evidence type="ECO:0000313" key="2">
    <source>
        <dbReference type="EMBL" id="MFD2918763.1"/>
    </source>
</evidence>
<dbReference type="InterPro" id="IPR018490">
    <property type="entry name" value="cNMP-bd_dom_sf"/>
</dbReference>
<sequence>MITSFKTYLQEKAGISEEDFSKVEPALLTKQIAKGTVLLRQDEVCSEVYFVSSGLLRSYTVDNAGKEHVIQFAPENWWLSDRNSFLFNEPSLFFIDAIEETEIVVLTHSFFDIAAGITGFNEFNTRALHNQVRQHQQRISLLIGATAEERYIDFIERYPNLLLRVPQWMIASYLGITPESLSRVRKELARRNFKPNK</sequence>
<feature type="domain" description="Cyclic nucleotide-binding" evidence="1">
    <location>
        <begin position="14"/>
        <end position="111"/>
    </location>
</feature>
<gene>
    <name evidence="2" type="ORF">ACFS6H_03510</name>
</gene>
<organism evidence="2 3">
    <name type="scientific">Terrimonas rubra</name>
    <dbReference type="NCBI Taxonomy" id="1035890"/>
    <lineage>
        <taxon>Bacteria</taxon>
        <taxon>Pseudomonadati</taxon>
        <taxon>Bacteroidota</taxon>
        <taxon>Chitinophagia</taxon>
        <taxon>Chitinophagales</taxon>
        <taxon>Chitinophagaceae</taxon>
        <taxon>Terrimonas</taxon>
    </lineage>
</organism>
<dbReference type="Proteomes" id="UP001597511">
    <property type="component" value="Unassembled WGS sequence"/>
</dbReference>
<reference evidence="3" key="1">
    <citation type="journal article" date="2019" name="Int. J. Syst. Evol. Microbiol.">
        <title>The Global Catalogue of Microorganisms (GCM) 10K type strain sequencing project: providing services to taxonomists for standard genome sequencing and annotation.</title>
        <authorList>
            <consortium name="The Broad Institute Genomics Platform"/>
            <consortium name="The Broad Institute Genome Sequencing Center for Infectious Disease"/>
            <person name="Wu L."/>
            <person name="Ma J."/>
        </authorList>
    </citation>
    <scope>NUCLEOTIDE SEQUENCE [LARGE SCALE GENOMIC DNA]</scope>
    <source>
        <strain evidence="3">KCTC 23299</strain>
    </source>
</reference>
<dbReference type="SUPFAM" id="SSF51206">
    <property type="entry name" value="cAMP-binding domain-like"/>
    <property type="match status" value="1"/>
</dbReference>
<evidence type="ECO:0000313" key="3">
    <source>
        <dbReference type="Proteomes" id="UP001597511"/>
    </source>
</evidence>
<dbReference type="Gene3D" id="2.60.120.10">
    <property type="entry name" value="Jelly Rolls"/>
    <property type="match status" value="1"/>
</dbReference>
<dbReference type="InterPro" id="IPR014710">
    <property type="entry name" value="RmlC-like_jellyroll"/>
</dbReference>
<dbReference type="EMBL" id="JBHUOZ010000001">
    <property type="protein sequence ID" value="MFD2918763.1"/>
    <property type="molecule type" value="Genomic_DNA"/>
</dbReference>
<dbReference type="RefSeq" id="WP_386095271.1">
    <property type="nucleotide sequence ID" value="NZ_JBHUOZ010000001.1"/>
</dbReference>
<dbReference type="PROSITE" id="PS50042">
    <property type="entry name" value="CNMP_BINDING_3"/>
    <property type="match status" value="1"/>
</dbReference>
<keyword evidence="3" id="KW-1185">Reference proteome</keyword>
<evidence type="ECO:0000259" key="1">
    <source>
        <dbReference type="PROSITE" id="PS50042"/>
    </source>
</evidence>
<accession>A0ABW6A0F1</accession>
<dbReference type="Pfam" id="PF00027">
    <property type="entry name" value="cNMP_binding"/>
    <property type="match status" value="1"/>
</dbReference>
<proteinExistence type="predicted"/>
<protein>
    <submittedName>
        <fullName evidence="2">Crp/Fnr family transcriptional regulator</fullName>
    </submittedName>
</protein>